<gene>
    <name evidence="1" type="ORF">F442_03459</name>
</gene>
<reference evidence="1 2" key="1">
    <citation type="submission" date="2013-11" db="EMBL/GenBank/DDBJ databases">
        <title>The Genome Sequence of Phytophthora parasitica P10297.</title>
        <authorList>
            <consortium name="The Broad Institute Genomics Platform"/>
            <person name="Russ C."/>
            <person name="Tyler B."/>
            <person name="Panabieres F."/>
            <person name="Shan W."/>
            <person name="Tripathy S."/>
            <person name="Grunwald N."/>
            <person name="Machado M."/>
            <person name="Johnson C.S."/>
            <person name="Walker B."/>
            <person name="Young S.K."/>
            <person name="Zeng Q."/>
            <person name="Gargeya S."/>
            <person name="Fitzgerald M."/>
            <person name="Haas B."/>
            <person name="Abouelleil A."/>
            <person name="Allen A.W."/>
            <person name="Alvarado L."/>
            <person name="Arachchi H.M."/>
            <person name="Berlin A.M."/>
            <person name="Chapman S.B."/>
            <person name="Gainer-Dewar J."/>
            <person name="Goldberg J."/>
            <person name="Griggs A."/>
            <person name="Gujja S."/>
            <person name="Hansen M."/>
            <person name="Howarth C."/>
            <person name="Imamovic A."/>
            <person name="Ireland A."/>
            <person name="Larimer J."/>
            <person name="McCowan C."/>
            <person name="Murphy C."/>
            <person name="Pearson M."/>
            <person name="Poon T.W."/>
            <person name="Priest M."/>
            <person name="Roberts A."/>
            <person name="Saif S."/>
            <person name="Shea T."/>
            <person name="Sisk P."/>
            <person name="Sykes S."/>
            <person name="Wortman J."/>
            <person name="Nusbaum C."/>
            <person name="Birren B."/>
        </authorList>
    </citation>
    <scope>NUCLEOTIDE SEQUENCE [LARGE SCALE GENOMIC DNA]</scope>
    <source>
        <strain evidence="1 2">P10297</strain>
    </source>
</reference>
<proteinExistence type="predicted"/>
<name>W2ZVM8_PHYNI</name>
<dbReference type="AlphaFoldDB" id="W2ZVM8"/>
<comment type="caution">
    <text evidence="1">The sequence shown here is derived from an EMBL/GenBank/DDBJ whole genome shotgun (WGS) entry which is preliminary data.</text>
</comment>
<accession>W2ZVM8</accession>
<evidence type="ECO:0000313" key="1">
    <source>
        <dbReference type="EMBL" id="ETP51358.1"/>
    </source>
</evidence>
<dbReference type="Proteomes" id="UP000018948">
    <property type="component" value="Unassembled WGS sequence"/>
</dbReference>
<dbReference type="EMBL" id="ANIY01000821">
    <property type="protein sequence ID" value="ETP51358.1"/>
    <property type="molecule type" value="Genomic_DNA"/>
</dbReference>
<protein>
    <submittedName>
        <fullName evidence="1">Uncharacterized protein</fullName>
    </submittedName>
</protein>
<sequence length="113" mass="12788">MSTYFVPQLDYRDDEENLSLVVIESVETEAWRFYANWAALRVESLQNQRVGVSSGDAVDFSSLYWRTWNRSPAPLSDGYPIAKEANTVKVDISYSDFPARFLELGGSVPATQQ</sequence>
<evidence type="ECO:0000313" key="2">
    <source>
        <dbReference type="Proteomes" id="UP000018948"/>
    </source>
</evidence>
<organism evidence="1 2">
    <name type="scientific">Phytophthora nicotianae P10297</name>
    <dbReference type="NCBI Taxonomy" id="1317064"/>
    <lineage>
        <taxon>Eukaryota</taxon>
        <taxon>Sar</taxon>
        <taxon>Stramenopiles</taxon>
        <taxon>Oomycota</taxon>
        <taxon>Peronosporomycetes</taxon>
        <taxon>Peronosporales</taxon>
        <taxon>Peronosporaceae</taxon>
        <taxon>Phytophthora</taxon>
    </lineage>
</organism>